<organism evidence="2 3">
    <name type="scientific">Pseudomonas rubra</name>
    <dbReference type="NCBI Taxonomy" id="2942627"/>
    <lineage>
        <taxon>Bacteria</taxon>
        <taxon>Pseudomonadati</taxon>
        <taxon>Pseudomonadota</taxon>
        <taxon>Gammaproteobacteria</taxon>
        <taxon>Pseudomonadales</taxon>
        <taxon>Pseudomonadaceae</taxon>
        <taxon>Pseudomonas</taxon>
    </lineage>
</organism>
<keyword evidence="1" id="KW-0472">Membrane</keyword>
<accession>A0ABT5P8A8</accession>
<dbReference type="EMBL" id="JAMDGZ010000023">
    <property type="protein sequence ID" value="MDD1014533.1"/>
    <property type="molecule type" value="Genomic_DNA"/>
</dbReference>
<keyword evidence="3" id="KW-1185">Reference proteome</keyword>
<comment type="caution">
    <text evidence="2">The sequence shown here is derived from an EMBL/GenBank/DDBJ whole genome shotgun (WGS) entry which is preliminary data.</text>
</comment>
<feature type="transmembrane region" description="Helical" evidence="1">
    <location>
        <begin position="213"/>
        <end position="232"/>
    </location>
</feature>
<dbReference type="Proteomes" id="UP001148184">
    <property type="component" value="Unassembled WGS sequence"/>
</dbReference>
<protein>
    <submittedName>
        <fullName evidence="2">Uncharacterized protein</fullName>
    </submittedName>
</protein>
<evidence type="ECO:0000313" key="3">
    <source>
        <dbReference type="Proteomes" id="UP001148184"/>
    </source>
</evidence>
<evidence type="ECO:0000313" key="2">
    <source>
        <dbReference type="EMBL" id="MDD1014533.1"/>
    </source>
</evidence>
<dbReference type="RefSeq" id="WP_273893264.1">
    <property type="nucleotide sequence ID" value="NZ_JAMDGP010000042.1"/>
</dbReference>
<feature type="transmembrane region" description="Helical" evidence="1">
    <location>
        <begin position="186"/>
        <end position="207"/>
    </location>
</feature>
<name>A0ABT5P8A8_9PSED</name>
<evidence type="ECO:0000256" key="1">
    <source>
        <dbReference type="SAM" id="Phobius"/>
    </source>
</evidence>
<feature type="transmembrane region" description="Helical" evidence="1">
    <location>
        <begin position="106"/>
        <end position="125"/>
    </location>
</feature>
<proteinExistence type="predicted"/>
<gene>
    <name evidence="2" type="ORF">M5G17_12705</name>
</gene>
<sequence>MIFRFRHGLALALLMVGIGLFFASTHFPVFKDAERIAGFGVYDASADYRAASALFKQAVREELGAKLRLEGDAACAVLLALWLWLLPVTRVGGAWVLKVASRRRMFAYGLTLVVGAPVLWADSALRDYDRGLYPHWADSMGIELFYALALGLLLLLLLAPFLISVGRGFGGGRQCRLLAPFSRWQVLALHKLAAAILLLTVLAWAAASLLAGDYVGVALALTLVLFFLNYLYGS</sequence>
<feature type="transmembrane region" description="Helical" evidence="1">
    <location>
        <begin position="145"/>
        <end position="165"/>
    </location>
</feature>
<keyword evidence="1" id="KW-0812">Transmembrane</keyword>
<keyword evidence="1" id="KW-1133">Transmembrane helix</keyword>
<reference evidence="2 3" key="1">
    <citation type="submission" date="2022-05" db="EMBL/GenBank/DDBJ databases">
        <title>Novel Pseudomonas spp. Isolated from a Rainbow Trout Aquaculture Facility.</title>
        <authorList>
            <person name="Testerman T."/>
            <person name="Graf J."/>
        </authorList>
    </citation>
    <scope>NUCLEOTIDE SEQUENCE [LARGE SCALE GENOMIC DNA]</scope>
    <source>
        <strain evidence="2 3">ID1025</strain>
    </source>
</reference>
<feature type="transmembrane region" description="Helical" evidence="1">
    <location>
        <begin position="76"/>
        <end position="97"/>
    </location>
</feature>